<organism evidence="1">
    <name type="scientific">marine sediment metagenome</name>
    <dbReference type="NCBI Taxonomy" id="412755"/>
    <lineage>
        <taxon>unclassified sequences</taxon>
        <taxon>metagenomes</taxon>
        <taxon>ecological metagenomes</taxon>
    </lineage>
</organism>
<accession>X0YV02</accession>
<dbReference type="AlphaFoldDB" id="X0YV02"/>
<protein>
    <submittedName>
        <fullName evidence="1">Uncharacterized protein</fullName>
    </submittedName>
</protein>
<gene>
    <name evidence="1" type="ORF">S01H1_75899</name>
</gene>
<comment type="caution">
    <text evidence="1">The sequence shown here is derived from an EMBL/GenBank/DDBJ whole genome shotgun (WGS) entry which is preliminary data.</text>
</comment>
<proteinExistence type="predicted"/>
<sequence length="96" mass="11129">PDWYKDEVWAQEVPRVILSFAKKNLLLSGMLKGEEELTGTPAVVDVPVGKGHVVLFAIRPFWRWETHGSHALVFNTMLHWKNLRIGWPQRPPEDEE</sequence>
<name>X0YV02_9ZZZZ</name>
<dbReference type="EMBL" id="BARS01050891">
    <property type="protein sequence ID" value="GAG52163.1"/>
    <property type="molecule type" value="Genomic_DNA"/>
</dbReference>
<feature type="non-terminal residue" evidence="1">
    <location>
        <position position="1"/>
    </location>
</feature>
<evidence type="ECO:0000313" key="1">
    <source>
        <dbReference type="EMBL" id="GAG52163.1"/>
    </source>
</evidence>
<reference evidence="1" key="1">
    <citation type="journal article" date="2014" name="Front. Microbiol.">
        <title>High frequency of phylogenetically diverse reductive dehalogenase-homologous genes in deep subseafloor sedimentary metagenomes.</title>
        <authorList>
            <person name="Kawai M."/>
            <person name="Futagami T."/>
            <person name="Toyoda A."/>
            <person name="Takaki Y."/>
            <person name="Nishi S."/>
            <person name="Hori S."/>
            <person name="Arai W."/>
            <person name="Tsubouchi T."/>
            <person name="Morono Y."/>
            <person name="Uchiyama I."/>
            <person name="Ito T."/>
            <person name="Fujiyama A."/>
            <person name="Inagaki F."/>
            <person name="Takami H."/>
        </authorList>
    </citation>
    <scope>NUCLEOTIDE SEQUENCE</scope>
    <source>
        <strain evidence="1">Expedition CK06-06</strain>
    </source>
</reference>